<dbReference type="InterPro" id="IPR008984">
    <property type="entry name" value="SMAD_FHA_dom_sf"/>
</dbReference>
<dbReference type="Pfam" id="PF00498">
    <property type="entry name" value="FHA"/>
    <property type="match status" value="1"/>
</dbReference>
<evidence type="ECO:0000313" key="2">
    <source>
        <dbReference type="EMBL" id="MEO1766230.1"/>
    </source>
</evidence>
<organism evidence="2 3">
    <name type="scientific">Thiobacter aerophilum</name>
    <dbReference type="NCBI Taxonomy" id="3121275"/>
    <lineage>
        <taxon>Bacteria</taxon>
        <taxon>Pseudomonadati</taxon>
        <taxon>Pseudomonadota</taxon>
        <taxon>Betaproteobacteria</taxon>
        <taxon>Burkholderiales</taxon>
        <taxon>Thiobacteraceae</taxon>
        <taxon>Thiobacter</taxon>
    </lineage>
</organism>
<keyword evidence="3" id="KW-1185">Reference proteome</keyword>
<protein>
    <submittedName>
        <fullName evidence="2">FHA domain-containing protein</fullName>
    </submittedName>
</protein>
<dbReference type="Proteomes" id="UP001482231">
    <property type="component" value="Unassembled WGS sequence"/>
</dbReference>
<dbReference type="RefSeq" id="WP_347307119.1">
    <property type="nucleotide sequence ID" value="NZ_JBAJEX010000002.1"/>
</dbReference>
<comment type="caution">
    <text evidence="2">The sequence shown here is derived from an EMBL/GenBank/DDBJ whole genome shotgun (WGS) entry which is preliminary data.</text>
</comment>
<dbReference type="Gene3D" id="2.60.200.20">
    <property type="match status" value="1"/>
</dbReference>
<dbReference type="PANTHER" id="PTHR23308">
    <property type="entry name" value="NUCLEAR INHIBITOR OF PROTEIN PHOSPHATASE-1"/>
    <property type="match status" value="1"/>
</dbReference>
<dbReference type="InterPro" id="IPR000253">
    <property type="entry name" value="FHA_dom"/>
</dbReference>
<name>A0ABV0EC41_9BURK</name>
<dbReference type="SMART" id="SM00240">
    <property type="entry name" value="FHA"/>
    <property type="match status" value="1"/>
</dbReference>
<dbReference type="CDD" id="cd00060">
    <property type="entry name" value="FHA"/>
    <property type="match status" value="2"/>
</dbReference>
<evidence type="ECO:0000313" key="3">
    <source>
        <dbReference type="Proteomes" id="UP001482231"/>
    </source>
</evidence>
<dbReference type="PROSITE" id="PS50006">
    <property type="entry name" value="FHA_DOMAIN"/>
    <property type="match status" value="1"/>
</dbReference>
<evidence type="ECO:0000259" key="1">
    <source>
        <dbReference type="PROSITE" id="PS50006"/>
    </source>
</evidence>
<reference evidence="2 3" key="1">
    <citation type="submission" date="2024-02" db="EMBL/GenBank/DDBJ databases">
        <title>New thermophilic sulfur-oxidizing bacteria from a hot springs of the Uzon caldera (Kamchatka, Russia).</title>
        <authorList>
            <person name="Dukat A.M."/>
            <person name="Elcheninov A.G."/>
            <person name="Frolov E.N."/>
        </authorList>
    </citation>
    <scope>NUCLEOTIDE SEQUENCE [LARGE SCALE GENOMIC DNA]</scope>
    <source>
        <strain evidence="2 3">AK1</strain>
    </source>
</reference>
<dbReference type="InterPro" id="IPR050923">
    <property type="entry name" value="Cell_Proc_Reg/RNA_Proc"/>
</dbReference>
<gene>
    <name evidence="2" type="ORF">V6E02_03250</name>
</gene>
<dbReference type="EMBL" id="JBAJEX010000002">
    <property type="protein sequence ID" value="MEO1766230.1"/>
    <property type="molecule type" value="Genomic_DNA"/>
</dbReference>
<sequence>MASVILTLDGEIVQEHHLSQARTTIGRRPYHDIVIDNLAVSGDHAIIIRTPDGWVIEDCGSTNGTLYQGEPITRRVLKDGDLFQIGRYKLRFVAGPATPAMKQLEKTLVMRSPFAGKTLAQLKGEAPSADAPTETFPTTLAPELSPRAHGGVVTVTGREAAAHPAVLKVLSGPQAGQKIPLDKPLLSLGKPGVAVALITRKASGYFLAHVDGKRRPLVNGHAINDKPCPLNHHDLIELGPIKMQFCLLY</sequence>
<accession>A0ABV0EC41</accession>
<feature type="domain" description="FHA" evidence="1">
    <location>
        <begin position="23"/>
        <end position="72"/>
    </location>
</feature>
<dbReference type="SUPFAM" id="SSF49879">
    <property type="entry name" value="SMAD/FHA domain"/>
    <property type="match status" value="2"/>
</dbReference>
<proteinExistence type="predicted"/>